<gene>
    <name evidence="1" type="ORF">RPERSI_LOCUS33264</name>
</gene>
<feature type="non-terminal residue" evidence="1">
    <location>
        <position position="55"/>
    </location>
</feature>
<proteinExistence type="predicted"/>
<dbReference type="Proteomes" id="UP000789920">
    <property type="component" value="Unassembled WGS sequence"/>
</dbReference>
<evidence type="ECO:0000313" key="1">
    <source>
        <dbReference type="EMBL" id="CAG8844564.1"/>
    </source>
</evidence>
<reference evidence="1" key="1">
    <citation type="submission" date="2021-06" db="EMBL/GenBank/DDBJ databases">
        <authorList>
            <person name="Kallberg Y."/>
            <person name="Tangrot J."/>
            <person name="Rosling A."/>
        </authorList>
    </citation>
    <scope>NUCLEOTIDE SEQUENCE</scope>
    <source>
        <strain evidence="1">MA461A</strain>
    </source>
</reference>
<keyword evidence="2" id="KW-1185">Reference proteome</keyword>
<dbReference type="EMBL" id="CAJVQC010143199">
    <property type="protein sequence ID" value="CAG8844564.1"/>
    <property type="molecule type" value="Genomic_DNA"/>
</dbReference>
<organism evidence="1 2">
    <name type="scientific">Racocetra persica</name>
    <dbReference type="NCBI Taxonomy" id="160502"/>
    <lineage>
        <taxon>Eukaryota</taxon>
        <taxon>Fungi</taxon>
        <taxon>Fungi incertae sedis</taxon>
        <taxon>Mucoromycota</taxon>
        <taxon>Glomeromycotina</taxon>
        <taxon>Glomeromycetes</taxon>
        <taxon>Diversisporales</taxon>
        <taxon>Gigasporaceae</taxon>
        <taxon>Racocetra</taxon>
    </lineage>
</organism>
<comment type="caution">
    <text evidence="1">The sequence shown here is derived from an EMBL/GenBank/DDBJ whole genome shotgun (WGS) entry which is preliminary data.</text>
</comment>
<sequence>MHCMYETPDTDQTNEIEIDTLETNEDVQVDTNNPEEIIQQRILRVSQIQEVRFRT</sequence>
<name>A0ACA9SPV0_9GLOM</name>
<evidence type="ECO:0000313" key="2">
    <source>
        <dbReference type="Proteomes" id="UP000789920"/>
    </source>
</evidence>
<protein>
    <submittedName>
        <fullName evidence="1">29742_t:CDS:1</fullName>
    </submittedName>
</protein>
<accession>A0ACA9SPV0</accession>